<evidence type="ECO:0000313" key="3">
    <source>
        <dbReference type="Proteomes" id="UP000650628"/>
    </source>
</evidence>
<evidence type="ECO:0000256" key="1">
    <source>
        <dbReference type="SAM" id="MobiDB-lite"/>
    </source>
</evidence>
<accession>A0A8J3TY85</accession>
<dbReference type="AlphaFoldDB" id="A0A8J3TY85"/>
<dbReference type="EMBL" id="BOOO01000063">
    <property type="protein sequence ID" value="GII34888.1"/>
    <property type="molecule type" value="Genomic_DNA"/>
</dbReference>
<dbReference type="Proteomes" id="UP000650628">
    <property type="component" value="Unassembled WGS sequence"/>
</dbReference>
<reference evidence="2 3" key="1">
    <citation type="submission" date="2021-01" db="EMBL/GenBank/DDBJ databases">
        <title>Whole genome shotgun sequence of Planotetraspora mira NBRC 15435.</title>
        <authorList>
            <person name="Komaki H."/>
            <person name="Tamura T."/>
        </authorList>
    </citation>
    <scope>NUCLEOTIDE SEQUENCE [LARGE SCALE GENOMIC DNA]</scope>
    <source>
        <strain evidence="2 3">NBRC 15435</strain>
    </source>
</reference>
<evidence type="ECO:0000313" key="2">
    <source>
        <dbReference type="EMBL" id="GII34888.1"/>
    </source>
</evidence>
<protein>
    <submittedName>
        <fullName evidence="2">Uncharacterized protein</fullName>
    </submittedName>
</protein>
<comment type="caution">
    <text evidence="2">The sequence shown here is derived from an EMBL/GenBank/DDBJ whole genome shotgun (WGS) entry which is preliminary data.</text>
</comment>
<proteinExistence type="predicted"/>
<gene>
    <name evidence="2" type="ORF">Pmi06nite_83300</name>
</gene>
<feature type="region of interest" description="Disordered" evidence="1">
    <location>
        <begin position="19"/>
        <end position="62"/>
    </location>
</feature>
<feature type="compositionally biased region" description="Low complexity" evidence="1">
    <location>
        <begin position="30"/>
        <end position="62"/>
    </location>
</feature>
<keyword evidence="3" id="KW-1185">Reference proteome</keyword>
<name>A0A8J3TY85_9ACTN</name>
<organism evidence="2 3">
    <name type="scientific">Planotetraspora mira</name>
    <dbReference type="NCBI Taxonomy" id="58121"/>
    <lineage>
        <taxon>Bacteria</taxon>
        <taxon>Bacillati</taxon>
        <taxon>Actinomycetota</taxon>
        <taxon>Actinomycetes</taxon>
        <taxon>Streptosporangiales</taxon>
        <taxon>Streptosporangiaceae</taxon>
        <taxon>Planotetraspora</taxon>
    </lineage>
</organism>
<sequence length="107" mass="11576">MAHLAPGGALTVSWYVSPSWEGSRSRNHSSRSNTTPSTGPFPSTGRPHPLATSAATTTARANPRIRRLPLWIKTPQCMVLNGGPVRIEVEPREADWEAPHGREKLGG</sequence>